<accession>A0AAV6Q2P9</accession>
<evidence type="ECO:0000256" key="6">
    <source>
        <dbReference type="ARBA" id="ARBA00023069"/>
    </source>
</evidence>
<protein>
    <submittedName>
        <fullName evidence="10">Uncharacterized protein</fullName>
    </submittedName>
</protein>
<dbReference type="InterPro" id="IPR009290">
    <property type="entry name" value="Radial_spoke_3"/>
</dbReference>
<evidence type="ECO:0000256" key="2">
    <source>
        <dbReference type="ARBA" id="ARBA00006737"/>
    </source>
</evidence>
<feature type="region of interest" description="Disordered" evidence="9">
    <location>
        <begin position="126"/>
        <end position="155"/>
    </location>
</feature>
<evidence type="ECO:0000256" key="8">
    <source>
        <dbReference type="ARBA" id="ARBA00023273"/>
    </source>
</evidence>
<evidence type="ECO:0000256" key="9">
    <source>
        <dbReference type="SAM" id="MobiDB-lite"/>
    </source>
</evidence>
<evidence type="ECO:0000256" key="4">
    <source>
        <dbReference type="ARBA" id="ARBA00022553"/>
    </source>
</evidence>
<gene>
    <name evidence="10" type="ORF">JOB18_027031</name>
</gene>
<evidence type="ECO:0000256" key="7">
    <source>
        <dbReference type="ARBA" id="ARBA00023212"/>
    </source>
</evidence>
<keyword evidence="7" id="KW-0206">Cytoskeleton</keyword>
<dbReference type="Proteomes" id="UP000693946">
    <property type="component" value="Linkage Group LG7"/>
</dbReference>
<dbReference type="PANTHER" id="PTHR21648">
    <property type="entry name" value="FLAGELLAR RADIAL SPOKE PROTEIN 3"/>
    <property type="match status" value="1"/>
</dbReference>
<evidence type="ECO:0000313" key="10">
    <source>
        <dbReference type="EMBL" id="KAG7482646.1"/>
    </source>
</evidence>
<evidence type="ECO:0000313" key="11">
    <source>
        <dbReference type="Proteomes" id="UP000693946"/>
    </source>
</evidence>
<organism evidence="10 11">
    <name type="scientific">Solea senegalensis</name>
    <name type="common">Senegalese sole</name>
    <dbReference type="NCBI Taxonomy" id="28829"/>
    <lineage>
        <taxon>Eukaryota</taxon>
        <taxon>Metazoa</taxon>
        <taxon>Chordata</taxon>
        <taxon>Craniata</taxon>
        <taxon>Vertebrata</taxon>
        <taxon>Euteleostomi</taxon>
        <taxon>Actinopterygii</taxon>
        <taxon>Neopterygii</taxon>
        <taxon>Teleostei</taxon>
        <taxon>Neoteleostei</taxon>
        <taxon>Acanthomorphata</taxon>
        <taxon>Carangaria</taxon>
        <taxon>Pleuronectiformes</taxon>
        <taxon>Pleuronectoidei</taxon>
        <taxon>Soleidae</taxon>
        <taxon>Solea</taxon>
    </lineage>
</organism>
<sequence length="171" mass="19648">MRRRGRKRARNRLKTPRKKDIEVQTHPYFEKWDDVKVAPGTECQTDTLPDIPAIVIPAKTGNDVAIQLEEKDLIDFEIDVKPVVEILVGKTIELSVMEVMEEEELACVREQQGALLDLLSNEQAEAQRLQEQEGRRREEQERRMAQQSDVLKKEGETAEKIAAHATFSSLR</sequence>
<keyword evidence="4" id="KW-0597">Phosphoprotein</keyword>
<comment type="similarity">
    <text evidence="2">Belongs to the flagellar radial spoke RSP3 family.</text>
</comment>
<keyword evidence="3" id="KW-0963">Cytoplasm</keyword>
<dbReference type="PANTHER" id="PTHR21648:SF0">
    <property type="entry name" value="RADIAL SPOKE HEAD PROTEIN 3 HOMOLOG"/>
    <property type="match status" value="1"/>
</dbReference>
<evidence type="ECO:0000256" key="1">
    <source>
        <dbReference type="ARBA" id="ARBA00004611"/>
    </source>
</evidence>
<dbReference type="EMBL" id="JAGKHQ010000019">
    <property type="protein sequence ID" value="KAG7482646.1"/>
    <property type="molecule type" value="Genomic_DNA"/>
</dbReference>
<dbReference type="AlphaFoldDB" id="A0AAV6Q2P9"/>
<dbReference type="Pfam" id="PF06098">
    <property type="entry name" value="Radial_spoke_3"/>
    <property type="match status" value="1"/>
</dbReference>
<keyword evidence="11" id="KW-1185">Reference proteome</keyword>
<keyword evidence="8" id="KW-0966">Cell projection</keyword>
<reference evidence="10 11" key="1">
    <citation type="journal article" date="2021" name="Sci. Rep.">
        <title>Chromosome anchoring in Senegalese sole (Solea senegalensis) reveals sex-associated markers and genome rearrangements in flatfish.</title>
        <authorList>
            <person name="Guerrero-Cozar I."/>
            <person name="Gomez-Garrido J."/>
            <person name="Berbel C."/>
            <person name="Martinez-Blanch J.F."/>
            <person name="Alioto T."/>
            <person name="Claros M.G."/>
            <person name="Gagnaire P.A."/>
            <person name="Manchado M."/>
        </authorList>
    </citation>
    <scope>NUCLEOTIDE SEQUENCE [LARGE SCALE GENOMIC DNA]</scope>
    <source>
        <strain evidence="10">Sse05_10M</strain>
    </source>
</reference>
<name>A0AAV6Q2P9_SOLSE</name>
<comment type="subcellular location">
    <subcellularLocation>
        <location evidence="1">Cytoplasm</location>
        <location evidence="1">Cytoskeleton</location>
        <location evidence="1">Flagellum axoneme</location>
    </subcellularLocation>
</comment>
<keyword evidence="5" id="KW-0282">Flagellum</keyword>
<proteinExistence type="inferred from homology"/>
<comment type="caution">
    <text evidence="10">The sequence shown here is derived from an EMBL/GenBank/DDBJ whole genome shotgun (WGS) entry which is preliminary data.</text>
</comment>
<evidence type="ECO:0000256" key="3">
    <source>
        <dbReference type="ARBA" id="ARBA00022490"/>
    </source>
</evidence>
<keyword evidence="6" id="KW-0969">Cilium</keyword>
<evidence type="ECO:0000256" key="5">
    <source>
        <dbReference type="ARBA" id="ARBA00022846"/>
    </source>
</evidence>
<dbReference type="GO" id="GO:0005929">
    <property type="term" value="C:cilium"/>
    <property type="evidence" value="ECO:0007669"/>
    <property type="project" value="TreeGrafter"/>
</dbReference>
<feature type="compositionally biased region" description="Basic and acidic residues" evidence="9">
    <location>
        <begin position="128"/>
        <end position="155"/>
    </location>
</feature>